<proteinExistence type="predicted"/>
<keyword evidence="1" id="KW-1133">Transmembrane helix</keyword>
<sequence length="115" mass="12876">MIVLFPVLLLMVGLLCTPAYIVSRRRADESKWFLVAALPAIVLWISLTAFGYGAQSLSNIIEIFWILAAAIVLCYSKVFIVDRKIRKPKKATYSMIALLALGAFLLRTFMPVLPE</sequence>
<keyword evidence="1" id="KW-0472">Membrane</keyword>
<name>K0J749_9ZZZZ</name>
<protein>
    <submittedName>
        <fullName evidence="2">Uncharacterized protein</fullName>
    </submittedName>
</protein>
<dbReference type="EMBL" id="AB750400">
    <property type="protein sequence ID" value="BAM62440.1"/>
    <property type="molecule type" value="Genomic_DNA"/>
</dbReference>
<dbReference type="AlphaFoldDB" id="K0J749"/>
<reference evidence="2" key="1">
    <citation type="submission" date="2012-09" db="EMBL/GenBank/DDBJ databases">
        <authorList>
            <person name="Elsaied H.E."/>
            <person name="Maruyama A."/>
        </authorList>
    </citation>
    <scope>NUCLEOTIDE SEQUENCE</scope>
</reference>
<accession>K0J749</accession>
<evidence type="ECO:0000313" key="2">
    <source>
        <dbReference type="EMBL" id="BAM62440.1"/>
    </source>
</evidence>
<keyword evidence="1" id="KW-0812">Transmembrane</keyword>
<organism evidence="2">
    <name type="scientific">uncultured microorganism</name>
    <dbReference type="NCBI Taxonomy" id="358574"/>
    <lineage>
        <taxon>unclassified sequences</taxon>
        <taxon>environmental samples</taxon>
    </lineage>
</organism>
<feature type="transmembrane region" description="Helical" evidence="1">
    <location>
        <begin position="32"/>
        <end position="54"/>
    </location>
</feature>
<feature type="transmembrane region" description="Helical" evidence="1">
    <location>
        <begin position="92"/>
        <end position="110"/>
    </location>
</feature>
<feature type="transmembrane region" description="Helical" evidence="1">
    <location>
        <begin position="60"/>
        <end position="80"/>
    </location>
</feature>
<evidence type="ECO:0000256" key="1">
    <source>
        <dbReference type="SAM" id="Phobius"/>
    </source>
</evidence>
<feature type="transmembrane region" description="Helical" evidence="1">
    <location>
        <begin position="6"/>
        <end position="23"/>
    </location>
</feature>
<reference evidence="2" key="2">
    <citation type="journal article" date="2014" name="FEMS Microbiol. Ecol.">
        <title>Novel integrons and gene cassettes from a Cascadian submarine gas-hydrate-bearing core.</title>
        <authorList>
            <person name="Elsaied H."/>
            <person name="Stokes H.W."/>
            <person name="Yoshioka H."/>
            <person name="Mitani Y."/>
            <person name="Maruyama A."/>
        </authorList>
    </citation>
    <scope>NUCLEOTIDE SEQUENCE</scope>
</reference>